<dbReference type="EMBL" id="CP101717">
    <property type="protein sequence ID" value="WLD57998.1"/>
    <property type="molecule type" value="Genomic_DNA"/>
</dbReference>
<reference evidence="2" key="1">
    <citation type="submission" date="2022-07" db="EMBL/GenBank/DDBJ databases">
        <title>Complete genome sequence of Salinispirillum sp. LH10-3-1 capable of multiple carbohydrate inversion isolated from a soda lake.</title>
        <authorList>
            <person name="Liu J."/>
            <person name="Zhai Y."/>
            <person name="Zhang H."/>
            <person name="Yang H."/>
            <person name="Qu J."/>
            <person name="Li J."/>
        </authorList>
    </citation>
    <scope>NUCLEOTIDE SEQUENCE</scope>
    <source>
        <strain evidence="2">LH 10-3-1</strain>
    </source>
</reference>
<evidence type="ECO:0000313" key="2">
    <source>
        <dbReference type="EMBL" id="WLD57998.1"/>
    </source>
</evidence>
<organism evidence="2">
    <name type="scientific">Salinispirillum sp. LH 10-3-1</name>
    <dbReference type="NCBI Taxonomy" id="2952525"/>
    <lineage>
        <taxon>Bacteria</taxon>
        <taxon>Pseudomonadati</taxon>
        <taxon>Pseudomonadota</taxon>
        <taxon>Gammaproteobacteria</taxon>
        <taxon>Oceanospirillales</taxon>
        <taxon>Saccharospirillaceae</taxon>
        <taxon>Salinispirillum</taxon>
    </lineage>
</organism>
<protein>
    <submittedName>
        <fullName evidence="2">Uncharacterized protein</fullName>
    </submittedName>
</protein>
<accession>A0AB38YFB9</accession>
<gene>
    <name evidence="2" type="ORF">NFC81_14975</name>
</gene>
<feature type="chain" id="PRO_5044307145" evidence="1">
    <location>
        <begin position="23"/>
        <end position="682"/>
    </location>
</feature>
<dbReference type="RefSeq" id="WP_304995282.1">
    <property type="nucleotide sequence ID" value="NZ_CP101717.1"/>
</dbReference>
<sequence length="682" mass="73794">MSKKLLSVVVAALLSAALTATAATNPHLSMVPTDGIFHYQARISELTSTELSSSGLRSYSDLLPEDDGSMDYAVAVRLLQDILQTMAEGPSGGTQLGLDQDGWATLYHVGSTFMLRLDITDPDPLKAWMDQHAAQQNIAPQRQPSSIGELYRVAQGDSFDQSSTYLWLGERQATLAVSSDRVAADTLQQRLRGAAVTPSLASQGTAATLASNLQVSTSQLGWLHLENLTRALVSTTPSLLAQELDLTTPDYSPQQAAACESEWLELAQQSPRIVFGQTHTVDSSGMVDSTSRMLWEVKNANVQQQIGRLQGTLPADQADIDRTQFSVGLGLNVDAIAPVLMMWWQSVTQRQWACPTLDEMKQELAKSNPATIAIAAAVMQGAQSAVLDVFASGDADGDLASLDALLAVRSRDPFLLSAILTQSVPFLRGVVVPANGEPVALPLPFPGLNLQARITGDYLAVYQGAQATARAAVLKDIPHSLAFLRVSADALQAMDALNSGLTDMLPRDSLNRESCDQLYAASDLMAEFEMARGAVELATSPQGVSLRQQNRVRLRSGPGATGPTAGQYDLAILWDDCSWHSIGTDTLNADGSALYREIDAVQGQVCALSETRYQWQLNDRTLVWANSESRYRDGCNDSFSVWEDDGADIQCKVVRTSADGSFDCIANFDLPERFRYTPRREN</sequence>
<evidence type="ECO:0000256" key="1">
    <source>
        <dbReference type="SAM" id="SignalP"/>
    </source>
</evidence>
<proteinExistence type="predicted"/>
<feature type="signal peptide" evidence="1">
    <location>
        <begin position="1"/>
        <end position="22"/>
    </location>
</feature>
<dbReference type="AlphaFoldDB" id="A0AB38YFB9"/>
<name>A0AB38YFB9_9GAMM</name>
<keyword evidence="1" id="KW-0732">Signal</keyword>